<dbReference type="Proteomes" id="UP000233469">
    <property type="component" value="Unassembled WGS sequence"/>
</dbReference>
<dbReference type="Gene3D" id="3.80.10.10">
    <property type="entry name" value="Ribonuclease Inhibitor"/>
    <property type="match status" value="1"/>
</dbReference>
<dbReference type="AlphaFoldDB" id="A0A2N1N8V7"/>
<comment type="caution">
    <text evidence="1">The sequence shown here is derived from an EMBL/GenBank/DDBJ whole genome shotgun (WGS) entry which is preliminary data.</text>
</comment>
<accession>A0A2N1N8V7</accession>
<dbReference type="VEuPathDB" id="FungiDB:RhiirFUN_008052"/>
<evidence type="ECO:0000313" key="2">
    <source>
        <dbReference type="Proteomes" id="UP000233469"/>
    </source>
</evidence>
<protein>
    <recommendedName>
        <fullName evidence="3">F-box domain-containing protein</fullName>
    </recommendedName>
</protein>
<proteinExistence type="predicted"/>
<evidence type="ECO:0008006" key="3">
    <source>
        <dbReference type="Google" id="ProtNLM"/>
    </source>
</evidence>
<dbReference type="VEuPathDB" id="FungiDB:RhiirFUN_008053"/>
<dbReference type="VEuPathDB" id="FungiDB:FUN_016004"/>
<dbReference type="EMBL" id="LLXL01000634">
    <property type="protein sequence ID" value="PKK70299.1"/>
    <property type="molecule type" value="Genomic_DNA"/>
</dbReference>
<dbReference type="SUPFAM" id="SSF52047">
    <property type="entry name" value="RNI-like"/>
    <property type="match status" value="1"/>
</dbReference>
<evidence type="ECO:0000313" key="1">
    <source>
        <dbReference type="EMBL" id="PKK70299.1"/>
    </source>
</evidence>
<gene>
    <name evidence="1" type="ORF">RhiirC2_712008</name>
</gene>
<sequence length="480" mass="55465">MEKLSIDCLTYIFNELRTDNKSLYSCLLINKEWCRLVVPILWERYPYSNCEESQEKYCNTILSCLPTSSKQLLIDNYISLPSTILSEPLTFNYVSFCKFLSDDIIDKIMNFVFEGQALNVNFSKNYLLSQEIYKLFIRQCEGIKRLEWKIFLPLASFSEASTKCFSQLHDLYIDLSYVTSNNINDMAQICKNLNVLYVDCYSQGIPGLTSLINAQRNLKEIILKFRTKERLCEELDEALARKGCTINNITLFCSVGVISHSFLTSLVNLKSLSICYRLKSYEGIEELKKYLANTIFPDLRSLIINDDSSCFKELAMLIEKTKGNISDVFIKTLDISVENTGMLLKAISNHCPKIEQLTTHLGPNDLIYVRSLLMNCKILVRLSLDSLDSCNENYGIGDELLDILTKFSLKTLTHITINGNLVYSIDAFEKFFESCRGRKLLYFNINGKRTIIEKYKDIFKKYYEEDILIGPPVYNWRKKS</sequence>
<name>A0A2N1N8V7_9GLOM</name>
<organism evidence="1 2">
    <name type="scientific">Rhizophagus irregularis</name>
    <dbReference type="NCBI Taxonomy" id="588596"/>
    <lineage>
        <taxon>Eukaryota</taxon>
        <taxon>Fungi</taxon>
        <taxon>Fungi incertae sedis</taxon>
        <taxon>Mucoromycota</taxon>
        <taxon>Glomeromycotina</taxon>
        <taxon>Glomeromycetes</taxon>
        <taxon>Glomerales</taxon>
        <taxon>Glomeraceae</taxon>
        <taxon>Rhizophagus</taxon>
    </lineage>
</organism>
<reference evidence="1 2" key="2">
    <citation type="submission" date="2017-10" db="EMBL/GenBank/DDBJ databases">
        <title>Extensive intraspecific genome diversity in a model arbuscular mycorrhizal fungus.</title>
        <authorList>
            <person name="Chen E.C.H."/>
            <person name="Morin E."/>
            <person name="Baudet D."/>
            <person name="Noel J."/>
            <person name="Ndikumana S."/>
            <person name="Charron P."/>
            <person name="St-Onge C."/>
            <person name="Giorgi J."/>
            <person name="Grigoriev I.V."/>
            <person name="Roux C."/>
            <person name="Martin F.M."/>
            <person name="Corradi N."/>
        </authorList>
    </citation>
    <scope>NUCLEOTIDE SEQUENCE [LARGE SCALE GENOMIC DNA]</scope>
    <source>
        <strain evidence="1 2">C2</strain>
    </source>
</reference>
<dbReference type="VEuPathDB" id="FungiDB:RhiirA1_511084"/>
<dbReference type="InterPro" id="IPR032675">
    <property type="entry name" value="LRR_dom_sf"/>
</dbReference>
<reference evidence="1 2" key="1">
    <citation type="submission" date="2016-04" db="EMBL/GenBank/DDBJ databases">
        <title>Genome analyses suggest a sexual origin of heterokaryosis in a supposedly ancient asexual fungus.</title>
        <authorList>
            <person name="Ropars J."/>
            <person name="Sedzielewska K."/>
            <person name="Noel J."/>
            <person name="Charron P."/>
            <person name="Farinelli L."/>
            <person name="Marton T."/>
            <person name="Kruger M."/>
            <person name="Pelin A."/>
            <person name="Brachmann A."/>
            <person name="Corradi N."/>
        </authorList>
    </citation>
    <scope>NUCLEOTIDE SEQUENCE [LARGE SCALE GENOMIC DNA]</scope>
    <source>
        <strain evidence="1 2">C2</strain>
    </source>
</reference>